<keyword evidence="9" id="KW-0325">Glycoprotein</keyword>
<evidence type="ECO:0000313" key="14">
    <source>
        <dbReference type="Proteomes" id="UP000440578"/>
    </source>
</evidence>
<dbReference type="GO" id="GO:0042246">
    <property type="term" value="P:tissue regeneration"/>
    <property type="evidence" value="ECO:0007669"/>
    <property type="project" value="InterPro"/>
</dbReference>
<evidence type="ECO:0000256" key="8">
    <source>
        <dbReference type="ARBA" id="ARBA00023157"/>
    </source>
</evidence>
<dbReference type="GO" id="GO:0000302">
    <property type="term" value="P:response to reactive oxygen species"/>
    <property type="evidence" value="ECO:0007669"/>
    <property type="project" value="TreeGrafter"/>
</dbReference>
<dbReference type="FunFam" id="2.40.128.20:FF:000003">
    <property type="entry name" value="Apolipoprotein D"/>
    <property type="match status" value="1"/>
</dbReference>
<name>A0A6A4WGN6_AMPAM</name>
<protein>
    <recommendedName>
        <fullName evidence="3">Apolipoprotein D</fullName>
    </recommendedName>
</protein>
<feature type="chain" id="PRO_5025721134" description="Apolipoprotein D" evidence="11">
    <location>
        <begin position="22"/>
        <end position="194"/>
    </location>
</feature>
<dbReference type="AlphaFoldDB" id="A0A6A4WGN6"/>
<proteinExistence type="inferred from homology"/>
<dbReference type="InterPro" id="IPR002969">
    <property type="entry name" value="ApolipopD"/>
</dbReference>
<accession>A0A6A4WGN6</accession>
<keyword evidence="13" id="KW-0449">Lipoprotein</keyword>
<organism evidence="13 14">
    <name type="scientific">Amphibalanus amphitrite</name>
    <name type="common">Striped barnacle</name>
    <name type="synonym">Balanus amphitrite</name>
    <dbReference type="NCBI Taxonomy" id="1232801"/>
    <lineage>
        <taxon>Eukaryota</taxon>
        <taxon>Metazoa</taxon>
        <taxon>Ecdysozoa</taxon>
        <taxon>Arthropoda</taxon>
        <taxon>Crustacea</taxon>
        <taxon>Multicrustacea</taxon>
        <taxon>Cirripedia</taxon>
        <taxon>Thoracica</taxon>
        <taxon>Thoracicalcarea</taxon>
        <taxon>Balanomorpha</taxon>
        <taxon>Balanoidea</taxon>
        <taxon>Balanidae</taxon>
        <taxon>Amphibalaninae</taxon>
        <taxon>Amphibalanus</taxon>
    </lineage>
</organism>
<evidence type="ECO:0000256" key="1">
    <source>
        <dbReference type="ARBA" id="ARBA00004613"/>
    </source>
</evidence>
<evidence type="ECO:0000259" key="12">
    <source>
        <dbReference type="Pfam" id="PF08212"/>
    </source>
</evidence>
<dbReference type="Proteomes" id="UP000440578">
    <property type="component" value="Unassembled WGS sequence"/>
</dbReference>
<dbReference type="SUPFAM" id="SSF50814">
    <property type="entry name" value="Lipocalins"/>
    <property type="match status" value="1"/>
</dbReference>
<dbReference type="GO" id="GO:0006869">
    <property type="term" value="P:lipid transport"/>
    <property type="evidence" value="ECO:0007669"/>
    <property type="project" value="InterPro"/>
</dbReference>
<dbReference type="PANTHER" id="PTHR10612:SF34">
    <property type="entry name" value="APOLIPOPROTEIN D"/>
    <property type="match status" value="1"/>
</dbReference>
<dbReference type="PRINTS" id="PR01219">
    <property type="entry name" value="APOLIPOPROTD"/>
</dbReference>
<reference evidence="13 14" key="1">
    <citation type="submission" date="2019-07" db="EMBL/GenBank/DDBJ databases">
        <title>Draft genome assembly of a fouling barnacle, Amphibalanus amphitrite (Darwin, 1854): The first reference genome for Thecostraca.</title>
        <authorList>
            <person name="Kim W."/>
        </authorList>
    </citation>
    <scope>NUCLEOTIDE SEQUENCE [LARGE SCALE GENOMIC DNA]</scope>
    <source>
        <strain evidence="13">SNU_AA5</strain>
        <tissue evidence="13">Soma without cirri and trophi</tissue>
    </source>
</reference>
<evidence type="ECO:0000256" key="4">
    <source>
        <dbReference type="ARBA" id="ARBA00022448"/>
    </source>
</evidence>
<feature type="domain" description="Lipocalin/cytosolic fatty-acid binding" evidence="12">
    <location>
        <begin position="43"/>
        <end position="187"/>
    </location>
</feature>
<dbReference type="GO" id="GO:0005576">
    <property type="term" value="C:extracellular region"/>
    <property type="evidence" value="ECO:0007669"/>
    <property type="project" value="UniProtKB-SubCell"/>
</dbReference>
<keyword evidence="10" id="KW-0873">Pyrrolidone carboxylic acid</keyword>
<comment type="similarity">
    <text evidence="2 11">Belongs to the calycin superfamily. Lipocalin family.</text>
</comment>
<dbReference type="PROSITE" id="PS51257">
    <property type="entry name" value="PROKAR_LIPOPROTEIN"/>
    <property type="match status" value="1"/>
</dbReference>
<keyword evidence="8" id="KW-1015">Disulfide bond</keyword>
<keyword evidence="6 11" id="KW-0732">Signal</keyword>
<dbReference type="Pfam" id="PF08212">
    <property type="entry name" value="Lipocalin_2"/>
    <property type="match status" value="1"/>
</dbReference>
<evidence type="ECO:0000256" key="7">
    <source>
        <dbReference type="ARBA" id="ARBA00023121"/>
    </source>
</evidence>
<comment type="caution">
    <text evidence="13">The sequence shown here is derived from an EMBL/GenBank/DDBJ whole genome shotgun (WGS) entry which is preliminary data.</text>
</comment>
<evidence type="ECO:0000256" key="9">
    <source>
        <dbReference type="ARBA" id="ARBA00023180"/>
    </source>
</evidence>
<keyword evidence="4" id="KW-0813">Transport</keyword>
<dbReference type="GO" id="GO:0005737">
    <property type="term" value="C:cytoplasm"/>
    <property type="evidence" value="ECO:0007669"/>
    <property type="project" value="TreeGrafter"/>
</dbReference>
<dbReference type="GO" id="GO:0006629">
    <property type="term" value="P:lipid metabolic process"/>
    <property type="evidence" value="ECO:0007669"/>
    <property type="project" value="TreeGrafter"/>
</dbReference>
<evidence type="ECO:0000256" key="6">
    <source>
        <dbReference type="ARBA" id="ARBA00022729"/>
    </source>
</evidence>
<dbReference type="GO" id="GO:0007420">
    <property type="term" value="P:brain development"/>
    <property type="evidence" value="ECO:0007669"/>
    <property type="project" value="InterPro"/>
</dbReference>
<evidence type="ECO:0000256" key="11">
    <source>
        <dbReference type="PIRNR" id="PIRNR036893"/>
    </source>
</evidence>
<dbReference type="CDD" id="cd19437">
    <property type="entry name" value="lipocalin_apoD-like"/>
    <property type="match status" value="1"/>
</dbReference>
<keyword evidence="7" id="KW-0446">Lipid-binding</keyword>
<feature type="signal peptide" evidence="11">
    <location>
        <begin position="1"/>
        <end position="21"/>
    </location>
</feature>
<dbReference type="InterPro" id="IPR022271">
    <property type="entry name" value="Lipocalin_ApoD"/>
</dbReference>
<dbReference type="PIRSF" id="PIRSF036893">
    <property type="entry name" value="Lipocalin_ApoD"/>
    <property type="match status" value="1"/>
</dbReference>
<keyword evidence="14" id="KW-1185">Reference proteome</keyword>
<comment type="subcellular location">
    <subcellularLocation>
        <location evidence="1">Secreted</location>
    </subcellularLocation>
</comment>
<evidence type="ECO:0000256" key="10">
    <source>
        <dbReference type="ARBA" id="ARBA00023283"/>
    </source>
</evidence>
<evidence type="ECO:0000313" key="13">
    <source>
        <dbReference type="EMBL" id="KAF0301972.1"/>
    </source>
</evidence>
<dbReference type="Gene3D" id="2.40.128.20">
    <property type="match status" value="1"/>
</dbReference>
<evidence type="ECO:0000256" key="2">
    <source>
        <dbReference type="ARBA" id="ARBA00006889"/>
    </source>
</evidence>
<dbReference type="InterPro" id="IPR000566">
    <property type="entry name" value="Lipocln_cytosolic_FA-bd_dom"/>
</dbReference>
<evidence type="ECO:0000256" key="3">
    <source>
        <dbReference type="ARBA" id="ARBA00019890"/>
    </source>
</evidence>
<dbReference type="InterPro" id="IPR012674">
    <property type="entry name" value="Calycin"/>
</dbReference>
<evidence type="ECO:0000256" key="5">
    <source>
        <dbReference type="ARBA" id="ARBA00022525"/>
    </source>
</evidence>
<dbReference type="GO" id="GO:0008289">
    <property type="term" value="F:lipid binding"/>
    <property type="evidence" value="ECO:0007669"/>
    <property type="project" value="UniProtKB-KW"/>
</dbReference>
<dbReference type="OrthoDB" id="565904at2759"/>
<dbReference type="EMBL" id="VIIS01001105">
    <property type="protein sequence ID" value="KAF0301972.1"/>
    <property type="molecule type" value="Genomic_DNA"/>
</dbReference>
<sequence>MESSRALRVLSLLVLVAAAAGQVPFLGSCPRPPIVGNFEPQFYLGRWYEYSRYFTIFEVGRKCIQAVYSDAGYGRIGVTNRSIKVLGGTRSDIRGVAEPVGRPGLAKLRVNFEGVPSFGSDANYIVLDTDYTQYAIVWSCSSLKLFNTQFLFVLTREQFPSPYLVKHIMKRIRHFGLDTGKLQKTDQKNCPYGH</sequence>
<gene>
    <name evidence="13" type="primary">APOD_12</name>
    <name evidence="13" type="ORF">FJT64_025868</name>
</gene>
<dbReference type="PANTHER" id="PTHR10612">
    <property type="entry name" value="APOLIPOPROTEIN D"/>
    <property type="match status" value="1"/>
</dbReference>
<keyword evidence="5" id="KW-0964">Secreted</keyword>